<keyword evidence="1" id="KW-0812">Transmembrane</keyword>
<evidence type="ECO:0000313" key="2">
    <source>
        <dbReference type="EMBL" id="GES87077.1"/>
    </source>
</evidence>
<reference evidence="2" key="1">
    <citation type="submission" date="2019-10" db="EMBL/GenBank/DDBJ databases">
        <title>Conservation and host-specific expression of non-tandemly repeated heterogenous ribosome RNA gene in arbuscular mycorrhizal fungi.</title>
        <authorList>
            <person name="Maeda T."/>
            <person name="Kobayashi Y."/>
            <person name="Nakagawa T."/>
            <person name="Ezawa T."/>
            <person name="Yamaguchi K."/>
            <person name="Bino T."/>
            <person name="Nishimoto Y."/>
            <person name="Shigenobu S."/>
            <person name="Kawaguchi M."/>
        </authorList>
    </citation>
    <scope>NUCLEOTIDE SEQUENCE</scope>
    <source>
        <strain evidence="2">HR1</strain>
    </source>
</reference>
<protein>
    <submittedName>
        <fullName evidence="2">Uncharacterized protein</fullName>
    </submittedName>
</protein>
<proteinExistence type="predicted"/>
<sequence length="107" mass="11981">MQNISTAYVKLLKLPNSSEEIVDGINTLIPFLNEGCILVNSTKHFTFVGYIYDEITEPNKITESATATLRFTTRVNKFSLSEKDNFVISIVFNLVSAFLCLHTNGKS</sequence>
<evidence type="ECO:0000256" key="1">
    <source>
        <dbReference type="SAM" id="Phobius"/>
    </source>
</evidence>
<gene>
    <name evidence="2" type="ORF">RCL2_001410000</name>
</gene>
<accession>A0A8H3LJ62</accession>
<evidence type="ECO:0000313" key="3">
    <source>
        <dbReference type="Proteomes" id="UP000615446"/>
    </source>
</evidence>
<dbReference type="Proteomes" id="UP000615446">
    <property type="component" value="Unassembled WGS sequence"/>
</dbReference>
<comment type="caution">
    <text evidence="2">The sequence shown here is derived from an EMBL/GenBank/DDBJ whole genome shotgun (WGS) entry which is preliminary data.</text>
</comment>
<dbReference type="EMBL" id="BLAL01000162">
    <property type="protein sequence ID" value="GES87077.1"/>
    <property type="molecule type" value="Genomic_DNA"/>
</dbReference>
<keyword evidence="1" id="KW-0472">Membrane</keyword>
<feature type="transmembrane region" description="Helical" evidence="1">
    <location>
        <begin position="86"/>
        <end position="105"/>
    </location>
</feature>
<organism evidence="2 3">
    <name type="scientific">Rhizophagus clarus</name>
    <dbReference type="NCBI Taxonomy" id="94130"/>
    <lineage>
        <taxon>Eukaryota</taxon>
        <taxon>Fungi</taxon>
        <taxon>Fungi incertae sedis</taxon>
        <taxon>Mucoromycota</taxon>
        <taxon>Glomeromycotina</taxon>
        <taxon>Glomeromycetes</taxon>
        <taxon>Glomerales</taxon>
        <taxon>Glomeraceae</taxon>
        <taxon>Rhizophagus</taxon>
    </lineage>
</organism>
<name>A0A8H3LJ62_9GLOM</name>
<dbReference type="AlphaFoldDB" id="A0A8H3LJ62"/>
<keyword evidence="1" id="KW-1133">Transmembrane helix</keyword>